<dbReference type="Pfam" id="PF00646">
    <property type="entry name" value="F-box"/>
    <property type="match status" value="1"/>
</dbReference>
<evidence type="ECO:0000313" key="3">
    <source>
        <dbReference type="Proteomes" id="UP000694240"/>
    </source>
</evidence>
<dbReference type="Proteomes" id="UP000694240">
    <property type="component" value="Chromosome 10"/>
</dbReference>
<dbReference type="EMBL" id="JAEFBK010000010">
    <property type="protein sequence ID" value="KAG7561504.1"/>
    <property type="molecule type" value="Genomic_DNA"/>
</dbReference>
<sequence length="357" mass="40567">MDTKKLDTGSRDAISWLPGEVLCNILSLLPMKHAASTSLLSKKWLNVFRLVDSFDFDGSVLLLPHNDKRERGESFRNFLDRTQCDSPIKKFVLKRHIGDDSEMAYVVVQCSRSYLYVTRTYRNPFCISNHSIKKLSVHYDAESEIDYMSGLSFDTPSLVFLDYFDYALHEYTSVNLESLVEARLDICYSKKITRPDISGLITGISNVKTLHLSPDSVDVICRYIIHGLLLPVFNNLVNLSFGSKNTKQGRGWKLLPKLLELSPKLETLIIQDLNGYTGDVFMPLNHLKVLHILGYRGTSQELKHLRSFLGKTECLELLQVNVKEAVVDDDIIILKTKKELMMLLGTSVSPKCQIKVT</sequence>
<keyword evidence="3" id="KW-1185">Reference proteome</keyword>
<evidence type="ECO:0000259" key="1">
    <source>
        <dbReference type="SMART" id="SM00579"/>
    </source>
</evidence>
<proteinExistence type="predicted"/>
<dbReference type="PANTHER" id="PTHR31293">
    <property type="entry name" value="RNI-LIKE SUPERFAMILY PROTEIN"/>
    <property type="match status" value="1"/>
</dbReference>
<dbReference type="AlphaFoldDB" id="A0A8T1ZSK8"/>
<feature type="domain" description="FBD" evidence="1">
    <location>
        <begin position="284"/>
        <end position="357"/>
    </location>
</feature>
<name>A0A8T1ZSK8_9BRAS</name>
<gene>
    <name evidence="2" type="ORF">ISN45_Aa05g029120</name>
</gene>
<organism evidence="2 3">
    <name type="scientific">Arabidopsis thaliana x Arabidopsis arenosa</name>
    <dbReference type="NCBI Taxonomy" id="1240361"/>
    <lineage>
        <taxon>Eukaryota</taxon>
        <taxon>Viridiplantae</taxon>
        <taxon>Streptophyta</taxon>
        <taxon>Embryophyta</taxon>
        <taxon>Tracheophyta</taxon>
        <taxon>Spermatophyta</taxon>
        <taxon>Magnoliopsida</taxon>
        <taxon>eudicotyledons</taxon>
        <taxon>Gunneridae</taxon>
        <taxon>Pentapetalae</taxon>
        <taxon>rosids</taxon>
        <taxon>malvids</taxon>
        <taxon>Brassicales</taxon>
        <taxon>Brassicaceae</taxon>
        <taxon>Camelineae</taxon>
        <taxon>Arabidopsis</taxon>
    </lineage>
</organism>
<dbReference type="InterPro" id="IPR055294">
    <property type="entry name" value="FBL60-like"/>
</dbReference>
<dbReference type="PANTHER" id="PTHR31293:SF22">
    <property type="entry name" value="BNAC06G06520D PROTEIN"/>
    <property type="match status" value="1"/>
</dbReference>
<accession>A0A8T1ZSK8</accession>
<comment type="caution">
    <text evidence="2">The sequence shown here is derived from an EMBL/GenBank/DDBJ whole genome shotgun (WGS) entry which is preliminary data.</text>
</comment>
<evidence type="ECO:0000313" key="2">
    <source>
        <dbReference type="EMBL" id="KAG7561504.1"/>
    </source>
</evidence>
<dbReference type="InterPro" id="IPR006566">
    <property type="entry name" value="FBD"/>
</dbReference>
<dbReference type="InterPro" id="IPR001810">
    <property type="entry name" value="F-box_dom"/>
</dbReference>
<dbReference type="SMART" id="SM00579">
    <property type="entry name" value="FBD"/>
    <property type="match status" value="1"/>
</dbReference>
<reference evidence="2 3" key="1">
    <citation type="submission" date="2020-12" db="EMBL/GenBank/DDBJ databases">
        <title>Concerted genomic and epigenomic changes stabilize Arabidopsis allopolyploids.</title>
        <authorList>
            <person name="Chen Z."/>
        </authorList>
    </citation>
    <scope>NUCLEOTIDE SEQUENCE [LARGE SCALE GENOMIC DNA]</scope>
    <source>
        <strain evidence="2">Allo738</strain>
        <tissue evidence="2">Leaf</tissue>
    </source>
</reference>
<protein>
    <submittedName>
        <fullName evidence="2">F-box domain</fullName>
    </submittedName>
</protein>